<dbReference type="GeneID" id="107271770"/>
<proteinExistence type="predicted"/>
<evidence type="ECO:0000256" key="6">
    <source>
        <dbReference type="ARBA" id="ARBA00023157"/>
    </source>
</evidence>
<protein>
    <submittedName>
        <fullName evidence="13 14">Lachesin</fullName>
    </submittedName>
</protein>
<dbReference type="SUPFAM" id="SSF48726">
    <property type="entry name" value="Immunoglobulin"/>
    <property type="match status" value="3"/>
</dbReference>
<organism evidence="12 14">
    <name type="scientific">Cephus cinctus</name>
    <name type="common">Wheat stem sawfly</name>
    <dbReference type="NCBI Taxonomy" id="211228"/>
    <lineage>
        <taxon>Eukaryota</taxon>
        <taxon>Metazoa</taxon>
        <taxon>Ecdysozoa</taxon>
        <taxon>Arthropoda</taxon>
        <taxon>Hexapoda</taxon>
        <taxon>Insecta</taxon>
        <taxon>Pterygota</taxon>
        <taxon>Neoptera</taxon>
        <taxon>Endopterygota</taxon>
        <taxon>Hymenoptera</taxon>
        <taxon>Cephoidea</taxon>
        <taxon>Cephidae</taxon>
        <taxon>Cephus</taxon>
    </lineage>
</organism>
<dbReference type="RefSeq" id="XP_015603651.1">
    <property type="nucleotide sequence ID" value="XM_015748165.2"/>
</dbReference>
<accession>A0AAJ7C7H0</accession>
<dbReference type="Pfam" id="PF07686">
    <property type="entry name" value="V-set"/>
    <property type="match status" value="1"/>
</dbReference>
<evidence type="ECO:0000313" key="13">
    <source>
        <dbReference type="RefSeq" id="XP_015603649.1"/>
    </source>
</evidence>
<dbReference type="InterPro" id="IPR013106">
    <property type="entry name" value="Ig_V-set"/>
</dbReference>
<dbReference type="PANTHER" id="PTHR12231:SF105">
    <property type="entry name" value="LACHESIN-LIKE PROTEIN"/>
    <property type="match status" value="1"/>
</dbReference>
<keyword evidence="9" id="KW-0812">Transmembrane</keyword>
<evidence type="ECO:0000313" key="14">
    <source>
        <dbReference type="RefSeq" id="XP_015603650.1"/>
    </source>
</evidence>
<dbReference type="InterPro" id="IPR051170">
    <property type="entry name" value="Neural/epithelial_adhesion"/>
</dbReference>
<dbReference type="RefSeq" id="XP_015603649.1">
    <property type="nucleotide sequence ID" value="XM_015748163.2"/>
</dbReference>
<dbReference type="Proteomes" id="UP000694920">
    <property type="component" value="Unplaced"/>
</dbReference>
<evidence type="ECO:0000313" key="15">
    <source>
        <dbReference type="RefSeq" id="XP_015603651.1"/>
    </source>
</evidence>
<evidence type="ECO:0000313" key="16">
    <source>
        <dbReference type="RefSeq" id="XP_024944785.1"/>
    </source>
</evidence>
<evidence type="ECO:0000256" key="8">
    <source>
        <dbReference type="ARBA" id="ARBA00023319"/>
    </source>
</evidence>
<dbReference type="InterPro" id="IPR036179">
    <property type="entry name" value="Ig-like_dom_sf"/>
</dbReference>
<sequence length="507" mass="57231">MRVAWLLLCWFLSEDWIGDLSTVALTSEVVQKEELEESSEIQEVAEVVENYSSSTSSVLSATHFNDFPNFAGPIGNVTAASGREAVLSCTIRNLGNYKVGWLRAEDQTILSMGQRTVTHSSRFSVFLENIKPKNPTRRKDEESTTWRLHIRSLREADRGCYMCQVNTKPMLSQLGCVDVLVAPDILTSGTSEGEVSVLEGENATLSCKASGRPQPLVLWRREKNKFILVRGLHEQLERVDSAFGEKLELARVDRRQMGAYLCIAKNEVPPAVSKRVFLSVNFPPSAKVPNQLLGSPLDTDILLICMIEAFPRTINLWSRRDQVIMNGDRYEIREQRHSEDDWKTTIELKIRGLQKIDLGEYTCSASSSMGKAEATLRVYEIERATIPTRSTANWKNMQRTKPKVAQITTLNQVFYQLSTPAMQKSTSRLVHKHIYASTTVDPRVSLNRNNNAFKHNDLLNLRNEGSRSVGEVFVFYFVILLLFYSLDVRSAILSVLTKCVRVTGTRG</sequence>
<evidence type="ECO:0000256" key="2">
    <source>
        <dbReference type="ARBA" id="ARBA00022475"/>
    </source>
</evidence>
<evidence type="ECO:0000256" key="4">
    <source>
        <dbReference type="ARBA" id="ARBA00022737"/>
    </source>
</evidence>
<gene>
    <name evidence="13 14 15 16" type="primary">LOC107271770</name>
</gene>
<keyword evidence="6" id="KW-1015">Disulfide bond</keyword>
<evidence type="ECO:0000256" key="10">
    <source>
        <dbReference type="SAM" id="SignalP"/>
    </source>
</evidence>
<dbReference type="KEGG" id="ccin:107271770"/>
<feature type="domain" description="Ig-like" evidence="11">
    <location>
        <begin position="183"/>
        <end position="273"/>
    </location>
</feature>
<evidence type="ECO:0000256" key="9">
    <source>
        <dbReference type="SAM" id="Phobius"/>
    </source>
</evidence>
<keyword evidence="4" id="KW-0677">Repeat</keyword>
<feature type="chain" id="PRO_5044708678" evidence="10">
    <location>
        <begin position="19"/>
        <end position="507"/>
    </location>
</feature>
<dbReference type="Pfam" id="PF13927">
    <property type="entry name" value="Ig_3"/>
    <property type="match status" value="1"/>
</dbReference>
<keyword evidence="2" id="KW-1003">Cell membrane</keyword>
<dbReference type="SMART" id="SM00408">
    <property type="entry name" value="IGc2"/>
    <property type="match status" value="3"/>
</dbReference>
<dbReference type="PROSITE" id="PS50835">
    <property type="entry name" value="IG_LIKE"/>
    <property type="match status" value="3"/>
</dbReference>
<dbReference type="SMART" id="SM00409">
    <property type="entry name" value="IG"/>
    <property type="match status" value="3"/>
</dbReference>
<dbReference type="InterPro" id="IPR007110">
    <property type="entry name" value="Ig-like_dom"/>
</dbReference>
<reference evidence="13 14" key="1">
    <citation type="submission" date="2025-04" db="UniProtKB">
        <authorList>
            <consortium name="RefSeq"/>
        </authorList>
    </citation>
    <scope>IDENTIFICATION</scope>
</reference>
<keyword evidence="5 9" id="KW-0472">Membrane</keyword>
<dbReference type="Pfam" id="PF07679">
    <property type="entry name" value="I-set"/>
    <property type="match status" value="1"/>
</dbReference>
<dbReference type="RefSeq" id="XP_024944785.1">
    <property type="nucleotide sequence ID" value="XM_025089017.1"/>
</dbReference>
<comment type="subcellular location">
    <subcellularLocation>
        <location evidence="1">Cell membrane</location>
    </subcellularLocation>
</comment>
<feature type="domain" description="Ig-like" evidence="11">
    <location>
        <begin position="68"/>
        <end position="166"/>
    </location>
</feature>
<dbReference type="FunFam" id="2.60.40.10:FF:000328">
    <property type="entry name" value="CLUMA_CG000981, isoform A"/>
    <property type="match status" value="1"/>
</dbReference>
<keyword evidence="3 10" id="KW-0732">Signal</keyword>
<keyword evidence="9" id="KW-1133">Transmembrane helix</keyword>
<keyword evidence="7" id="KW-0325">Glycoprotein</keyword>
<dbReference type="Gene3D" id="2.60.40.10">
    <property type="entry name" value="Immunoglobulins"/>
    <property type="match status" value="3"/>
</dbReference>
<name>A0AAJ7C7H0_CEPCN</name>
<dbReference type="InterPro" id="IPR003599">
    <property type="entry name" value="Ig_sub"/>
</dbReference>
<feature type="domain" description="Ig-like" evidence="11">
    <location>
        <begin position="283"/>
        <end position="377"/>
    </location>
</feature>
<evidence type="ECO:0000259" key="11">
    <source>
        <dbReference type="PROSITE" id="PS50835"/>
    </source>
</evidence>
<feature type="transmembrane region" description="Helical" evidence="9">
    <location>
        <begin position="473"/>
        <end position="496"/>
    </location>
</feature>
<dbReference type="InterPro" id="IPR003598">
    <property type="entry name" value="Ig_sub2"/>
</dbReference>
<dbReference type="PANTHER" id="PTHR12231">
    <property type="entry name" value="CTX-RELATED TYPE I TRANSMEMBRANE PROTEIN"/>
    <property type="match status" value="1"/>
</dbReference>
<dbReference type="InterPro" id="IPR013783">
    <property type="entry name" value="Ig-like_fold"/>
</dbReference>
<dbReference type="InterPro" id="IPR013098">
    <property type="entry name" value="Ig_I-set"/>
</dbReference>
<evidence type="ECO:0000256" key="7">
    <source>
        <dbReference type="ARBA" id="ARBA00023180"/>
    </source>
</evidence>
<evidence type="ECO:0000256" key="1">
    <source>
        <dbReference type="ARBA" id="ARBA00004236"/>
    </source>
</evidence>
<keyword evidence="8" id="KW-0393">Immunoglobulin domain</keyword>
<evidence type="ECO:0000256" key="3">
    <source>
        <dbReference type="ARBA" id="ARBA00022729"/>
    </source>
</evidence>
<dbReference type="AlphaFoldDB" id="A0AAJ7C7H0"/>
<evidence type="ECO:0000313" key="12">
    <source>
        <dbReference type="Proteomes" id="UP000694920"/>
    </source>
</evidence>
<dbReference type="RefSeq" id="XP_015603650.1">
    <property type="nucleotide sequence ID" value="XM_015748164.2"/>
</dbReference>
<dbReference type="GO" id="GO:0005886">
    <property type="term" value="C:plasma membrane"/>
    <property type="evidence" value="ECO:0007669"/>
    <property type="project" value="UniProtKB-SubCell"/>
</dbReference>
<evidence type="ECO:0000256" key="5">
    <source>
        <dbReference type="ARBA" id="ARBA00023136"/>
    </source>
</evidence>
<feature type="signal peptide" evidence="10">
    <location>
        <begin position="1"/>
        <end position="18"/>
    </location>
</feature>
<keyword evidence="12" id="KW-1185">Reference proteome</keyword>
<dbReference type="GO" id="GO:0043005">
    <property type="term" value="C:neuron projection"/>
    <property type="evidence" value="ECO:0007669"/>
    <property type="project" value="TreeGrafter"/>
</dbReference>